<dbReference type="Gene3D" id="3.20.20.70">
    <property type="entry name" value="Aldolase class I"/>
    <property type="match status" value="1"/>
</dbReference>
<reference evidence="2 3" key="1">
    <citation type="journal article" date="2008" name="Genome Res.">
        <title>Genome sequence of the beta-rhizobium Cupriavidus taiwanensis and comparative genomics of rhizobia.</title>
        <authorList>
            <person name="Amadou C."/>
            <person name="Pascal G."/>
            <person name="Mangenot S."/>
            <person name="Glew M."/>
            <person name="Bontemps C."/>
            <person name="Capela D."/>
            <person name="Carrere S."/>
            <person name="Cruveiller S."/>
            <person name="Dossat C."/>
            <person name="Lajus A."/>
            <person name="Marchetti M."/>
            <person name="Poinsot V."/>
            <person name="Rouy Z."/>
            <person name="Servin B."/>
            <person name="Saad M."/>
            <person name="Schenowitz C."/>
            <person name="Barbe V."/>
            <person name="Batut J."/>
            <person name="Medigue C."/>
            <person name="Masson-Boivin C."/>
        </authorList>
    </citation>
    <scope>NUCLEOTIDE SEQUENCE [LARGE SCALE GENOMIC DNA]</scope>
    <source>
        <strain evidence="3">DSM 17343 / BCRC 17206 / CCUG 44338 / CIP 107171 / LMG 19424 / R1</strain>
    </source>
</reference>
<dbReference type="KEGG" id="cti:RALTA_A2821"/>
<evidence type="ECO:0000313" key="2">
    <source>
        <dbReference type="EMBL" id="CAQ70748.1"/>
    </source>
</evidence>
<dbReference type="EMBL" id="CU633749">
    <property type="protein sequence ID" value="CAQ70748.1"/>
    <property type="molecule type" value="Genomic_DNA"/>
</dbReference>
<dbReference type="InterPro" id="IPR013785">
    <property type="entry name" value="Aldolase_TIM"/>
</dbReference>
<keyword evidence="3" id="KW-1185">Reference proteome</keyword>
<dbReference type="PANTHER" id="PTHR35273">
    <property type="entry name" value="ALPHA-1,4 POLYGALACTOSAMINIDASE, PUTATIVE (AFU_ORTHOLOGUE AFUA_3G07890)-RELATED"/>
    <property type="match status" value="1"/>
</dbReference>
<accession>B3R748</accession>
<proteinExistence type="predicted"/>
<dbReference type="AlphaFoldDB" id="B3R748"/>
<dbReference type="Pfam" id="PF03537">
    <property type="entry name" value="Glyco_hydro_114"/>
    <property type="match status" value="1"/>
</dbReference>
<name>B3R748_CUPTR</name>
<dbReference type="CAZy" id="GH114">
    <property type="family name" value="Glycoside Hydrolase Family 114"/>
</dbReference>
<dbReference type="PANTHER" id="PTHR35273:SF2">
    <property type="entry name" value="ALPHA-GALACTOSIDASE"/>
    <property type="match status" value="1"/>
</dbReference>
<dbReference type="HOGENOM" id="CLU_051214_3_1_4"/>
<evidence type="ECO:0000313" key="3">
    <source>
        <dbReference type="Proteomes" id="UP000001692"/>
    </source>
</evidence>
<dbReference type="eggNOG" id="COG3868">
    <property type="taxonomic scope" value="Bacteria"/>
</dbReference>
<sequence>MHAAIGSLCQGSVWTIAPPTKHSVSEQSPVERRGIAPLLSNRPLLPTRSLYIAPRHGSSASCVAPHEQWGRPAFRTGPRIRYIAGTAAAGPAAAAYRQQGRSFRTGFITGKGEEHMHGNDAKKAAALLSVALSLALGGCGGDGGQTEMVSPTAAATTRSITETTTSATTRWAPALTDTWQIQLTGRLNTSYAVTAYDFDLFDTPQATIDALKAQGRRVICYFSAGSSEDWRPDFNQFTEADQGAPLSGWAGERWLDTRSANVRRIMQARMDLAVSKGCDAVDPDNVDGYTNSPGLPLTAETQLDYNRFLAAEAHARGLAVGLKNDVGQVAELAASFDFAINEQCFQYRECGAYTAFTGQGKPVFQIEYATKYRDAATRAALCAKSQAANLRTLVLPRTLNGSFRYACDA</sequence>
<evidence type="ECO:0000259" key="1">
    <source>
        <dbReference type="Pfam" id="PF03537"/>
    </source>
</evidence>
<gene>
    <name evidence="2" type="ordered locus">RALTA_A2821</name>
</gene>
<dbReference type="InterPro" id="IPR004352">
    <property type="entry name" value="GH114_TIM-barrel"/>
</dbReference>
<protein>
    <recommendedName>
        <fullName evidence="1">Glycoside-hydrolase family GH114 TIM-barrel domain-containing protein</fullName>
    </recommendedName>
</protein>
<dbReference type="SUPFAM" id="SSF51445">
    <property type="entry name" value="(Trans)glycosidases"/>
    <property type="match status" value="1"/>
</dbReference>
<dbReference type="InterPro" id="IPR017853">
    <property type="entry name" value="GH"/>
</dbReference>
<feature type="domain" description="Glycoside-hydrolase family GH114 TIM-barrel" evidence="1">
    <location>
        <begin position="178"/>
        <end position="400"/>
    </location>
</feature>
<dbReference type="Proteomes" id="UP000001692">
    <property type="component" value="Chromosome 1"/>
</dbReference>
<organism evidence="2 3">
    <name type="scientific">Cupriavidus taiwanensis (strain DSM 17343 / BCRC 17206 / CCUG 44338 / CIP 107171 / LMG 19424 / R1)</name>
    <name type="common">Ralstonia taiwanensis (strain LMG 19424)</name>
    <dbReference type="NCBI Taxonomy" id="977880"/>
    <lineage>
        <taxon>Bacteria</taxon>
        <taxon>Pseudomonadati</taxon>
        <taxon>Pseudomonadota</taxon>
        <taxon>Betaproteobacteria</taxon>
        <taxon>Burkholderiales</taxon>
        <taxon>Burkholderiaceae</taxon>
        <taxon>Cupriavidus</taxon>
    </lineage>
</organism>